<feature type="compositionally biased region" description="Polar residues" evidence="1">
    <location>
        <begin position="468"/>
        <end position="477"/>
    </location>
</feature>
<evidence type="ECO:0000313" key="2">
    <source>
        <dbReference type="EMBL" id="GGK87252.1"/>
    </source>
</evidence>
<reference evidence="2" key="2">
    <citation type="submission" date="2022-09" db="EMBL/GenBank/DDBJ databases">
        <authorList>
            <person name="Sun Q."/>
            <person name="Ohkuma M."/>
        </authorList>
    </citation>
    <scope>NUCLEOTIDE SEQUENCE</scope>
    <source>
        <strain evidence="2">JCM 3093</strain>
    </source>
</reference>
<name>A0AA37BLS7_9ACTN</name>
<protein>
    <submittedName>
        <fullName evidence="2">Uncharacterized protein</fullName>
    </submittedName>
</protein>
<dbReference type="EMBL" id="BMQD01000019">
    <property type="protein sequence ID" value="GGK87252.1"/>
    <property type="molecule type" value="Genomic_DNA"/>
</dbReference>
<feature type="region of interest" description="Disordered" evidence="1">
    <location>
        <begin position="468"/>
        <end position="508"/>
    </location>
</feature>
<dbReference type="Proteomes" id="UP000627984">
    <property type="component" value="Unassembled WGS sequence"/>
</dbReference>
<feature type="compositionally biased region" description="Acidic residues" evidence="1">
    <location>
        <begin position="497"/>
        <end position="508"/>
    </location>
</feature>
<gene>
    <name evidence="2" type="ORF">GCM10010126_53210</name>
</gene>
<evidence type="ECO:0000313" key="3">
    <source>
        <dbReference type="Proteomes" id="UP000627984"/>
    </source>
</evidence>
<proteinExistence type="predicted"/>
<accession>A0AA37BLS7</accession>
<reference evidence="2" key="1">
    <citation type="journal article" date="2014" name="Int. J. Syst. Evol. Microbiol.">
        <title>Complete genome sequence of Corynebacterium casei LMG S-19264T (=DSM 44701T), isolated from a smear-ripened cheese.</title>
        <authorList>
            <consortium name="US DOE Joint Genome Institute (JGI-PGF)"/>
            <person name="Walter F."/>
            <person name="Albersmeier A."/>
            <person name="Kalinowski J."/>
            <person name="Ruckert C."/>
        </authorList>
    </citation>
    <scope>NUCLEOTIDE SEQUENCE</scope>
    <source>
        <strain evidence="2">JCM 3093</strain>
    </source>
</reference>
<dbReference type="RefSeq" id="WP_191897167.1">
    <property type="nucleotide sequence ID" value="NZ_BMQD01000019.1"/>
</dbReference>
<comment type="caution">
    <text evidence="2">The sequence shown here is derived from an EMBL/GenBank/DDBJ whole genome shotgun (WGS) entry which is preliminary data.</text>
</comment>
<sequence length="508" mass="54631">MSALTALARLRAMREGVAQRITTVRHCHVSDRPMVFVPLKMAGEAAAPLGAMVGTDPDHPRLLVVPQPRNRNLRFAFTAELAEVLLPYVEGFQKRTETVERKGGEPYERCLEAPQVLVPNRPAAEFTGLLGRSTRFRRVDGPYPVHPSVPLLGRWLTYFADRSRQPGSSLLLAATEALGTHWATGQSALEDANLAALLGWIDPPAGTTGRRAAEEAEDPLLWPPAGPATDPGFDNEVLAPAVQAYEEAPTDRAVERVAEALRTQLEPTWRLMWRSVELLRALPEGSRVAGRWESDRGSFTRFVERIAEGGPPQARRDGAVSAAARLAGLERARASYDVQRAYDDPLVMAEYRLTGEAFAGVVTAVEPEHFEGEGRSRKLRPLVTVRTEDPVRLAPGAAVGSPERRGHGAEVVEVVAVSGAGGVPGGGTGGAGGGTVEIVLKVTKGMGRGKTPAPGAVPEPGERVCYTSLTDDFQTSAALPDPEETPWTHGGPPEEYVPGDDDAQEEWE</sequence>
<organism evidence="2 3">
    <name type="scientific">Planomonospora parontospora</name>
    <dbReference type="NCBI Taxonomy" id="58119"/>
    <lineage>
        <taxon>Bacteria</taxon>
        <taxon>Bacillati</taxon>
        <taxon>Actinomycetota</taxon>
        <taxon>Actinomycetes</taxon>
        <taxon>Streptosporangiales</taxon>
        <taxon>Streptosporangiaceae</taxon>
        <taxon>Planomonospora</taxon>
    </lineage>
</organism>
<evidence type="ECO:0000256" key="1">
    <source>
        <dbReference type="SAM" id="MobiDB-lite"/>
    </source>
</evidence>
<dbReference type="AlphaFoldDB" id="A0AA37BLS7"/>